<dbReference type="PANTHER" id="PTHR46082:SF6">
    <property type="entry name" value="AAA+ ATPASE DOMAIN-CONTAINING PROTEIN-RELATED"/>
    <property type="match status" value="1"/>
</dbReference>
<evidence type="ECO:0000313" key="1">
    <source>
        <dbReference type="EMBL" id="PWI72280.1"/>
    </source>
</evidence>
<dbReference type="Pfam" id="PF13374">
    <property type="entry name" value="TPR_10"/>
    <property type="match status" value="1"/>
</dbReference>
<dbReference type="PANTHER" id="PTHR46082">
    <property type="entry name" value="ATP/GTP-BINDING PROTEIN-RELATED"/>
    <property type="match status" value="1"/>
</dbReference>
<name>A0A2U3ECU4_PURLI</name>
<dbReference type="EMBL" id="LCWV01000006">
    <property type="protein sequence ID" value="PWI72280.1"/>
    <property type="molecule type" value="Genomic_DNA"/>
</dbReference>
<sequence length="355" mass="39586">MAPAVAMDNYSLFAFLSAQPPVCCLHLHEHLHTASSSLPGSALIIMGSVQAFDDFDESNRRIQLAIAANALRYGPDGILVLELKAMLGHNYRRQRRFREAKELDTVVLAKRRELFGNDHSSIARSLHNLALDLKGLGETDESLDLQEEAVAILFQADGAEAPSTLTRVNDLASMCADAGYLEDAAELHEKVVDVRTRVLGEAHIDTIMSMTLLGSDYRDMGQRGKALRWQSKAMALARRHLGRLHDTSITCIANMAMTWTRSGRRLEAQAMLEATKRAWLESSQWTTPMPLPLMNGLAVEYYHAGRLKDAKDLLEQCHTFNSQVLGPHHPTTRNTHQTLQWILRSMAVPQRAQSV</sequence>
<dbReference type="InterPro" id="IPR053137">
    <property type="entry name" value="NLR-like"/>
</dbReference>
<accession>A0A2U3ECU4</accession>
<dbReference type="Gene3D" id="1.25.40.10">
    <property type="entry name" value="Tetratricopeptide repeat domain"/>
    <property type="match status" value="2"/>
</dbReference>
<evidence type="ECO:0000313" key="2">
    <source>
        <dbReference type="Proteomes" id="UP000245956"/>
    </source>
</evidence>
<organism evidence="1 2">
    <name type="scientific">Purpureocillium lilacinum</name>
    <name type="common">Paecilomyces lilacinus</name>
    <dbReference type="NCBI Taxonomy" id="33203"/>
    <lineage>
        <taxon>Eukaryota</taxon>
        <taxon>Fungi</taxon>
        <taxon>Dikarya</taxon>
        <taxon>Ascomycota</taxon>
        <taxon>Pezizomycotina</taxon>
        <taxon>Sordariomycetes</taxon>
        <taxon>Hypocreomycetidae</taxon>
        <taxon>Hypocreales</taxon>
        <taxon>Ophiocordycipitaceae</taxon>
        <taxon>Purpureocillium</taxon>
    </lineage>
</organism>
<dbReference type="AlphaFoldDB" id="A0A2U3ECU4"/>
<dbReference type="SUPFAM" id="SSF48452">
    <property type="entry name" value="TPR-like"/>
    <property type="match status" value="2"/>
</dbReference>
<dbReference type="Proteomes" id="UP000245956">
    <property type="component" value="Unassembled WGS sequence"/>
</dbReference>
<reference evidence="1 2" key="1">
    <citation type="journal article" date="2016" name="Front. Microbiol.">
        <title>Genome and transcriptome sequences reveal the specific parasitism of the nematophagous Purpureocillium lilacinum 36-1.</title>
        <authorList>
            <person name="Xie J."/>
            <person name="Li S."/>
            <person name="Mo C."/>
            <person name="Xiao X."/>
            <person name="Peng D."/>
            <person name="Wang G."/>
            <person name="Xiao Y."/>
        </authorList>
    </citation>
    <scope>NUCLEOTIDE SEQUENCE [LARGE SCALE GENOMIC DNA]</scope>
    <source>
        <strain evidence="1 2">36-1</strain>
    </source>
</reference>
<dbReference type="InterPro" id="IPR011990">
    <property type="entry name" value="TPR-like_helical_dom_sf"/>
</dbReference>
<gene>
    <name evidence="1" type="ORF">PCL_10903</name>
</gene>
<dbReference type="Pfam" id="PF13424">
    <property type="entry name" value="TPR_12"/>
    <property type="match status" value="2"/>
</dbReference>
<comment type="caution">
    <text evidence="1">The sequence shown here is derived from an EMBL/GenBank/DDBJ whole genome shotgun (WGS) entry which is preliminary data.</text>
</comment>
<proteinExistence type="predicted"/>
<protein>
    <recommendedName>
        <fullName evidence="3">Kinesin light chain</fullName>
    </recommendedName>
</protein>
<evidence type="ECO:0008006" key="3">
    <source>
        <dbReference type="Google" id="ProtNLM"/>
    </source>
</evidence>